<sequence>MDSHDNIDGVPKNFDRWMDRSIQLKVAHVNPSDPSSINAASEITKEFISMRAIGPNCSPANTFPFPKKGQVRGPRYWKV</sequence>
<evidence type="ECO:0000313" key="1">
    <source>
        <dbReference type="EMBL" id="KAJ5472639.1"/>
    </source>
</evidence>
<dbReference type="Proteomes" id="UP001147760">
    <property type="component" value="Unassembled WGS sequence"/>
</dbReference>
<name>A0A9W9WS56_9EURO</name>
<reference evidence="1" key="2">
    <citation type="journal article" date="2023" name="IMA Fungus">
        <title>Comparative genomic study of the Penicillium genus elucidates a diverse pangenome and 15 lateral gene transfer events.</title>
        <authorList>
            <person name="Petersen C."/>
            <person name="Sorensen T."/>
            <person name="Nielsen M.R."/>
            <person name="Sondergaard T.E."/>
            <person name="Sorensen J.L."/>
            <person name="Fitzpatrick D.A."/>
            <person name="Frisvad J.C."/>
            <person name="Nielsen K.L."/>
        </authorList>
    </citation>
    <scope>NUCLEOTIDE SEQUENCE</scope>
    <source>
        <strain evidence="1">IBT 17660</strain>
    </source>
</reference>
<keyword evidence="2" id="KW-1185">Reference proteome</keyword>
<proteinExistence type="predicted"/>
<accession>A0A9W9WS56</accession>
<comment type="caution">
    <text evidence="1">The sequence shown here is derived from an EMBL/GenBank/DDBJ whole genome shotgun (WGS) entry which is preliminary data.</text>
</comment>
<dbReference type="AlphaFoldDB" id="A0A9W9WS56"/>
<organism evidence="1 2">
    <name type="scientific">Penicillium desertorum</name>
    <dbReference type="NCBI Taxonomy" id="1303715"/>
    <lineage>
        <taxon>Eukaryota</taxon>
        <taxon>Fungi</taxon>
        <taxon>Dikarya</taxon>
        <taxon>Ascomycota</taxon>
        <taxon>Pezizomycotina</taxon>
        <taxon>Eurotiomycetes</taxon>
        <taxon>Eurotiomycetidae</taxon>
        <taxon>Eurotiales</taxon>
        <taxon>Aspergillaceae</taxon>
        <taxon>Penicillium</taxon>
    </lineage>
</organism>
<dbReference type="EMBL" id="JAPWDO010000004">
    <property type="protein sequence ID" value="KAJ5472639.1"/>
    <property type="molecule type" value="Genomic_DNA"/>
</dbReference>
<evidence type="ECO:0000313" key="2">
    <source>
        <dbReference type="Proteomes" id="UP001147760"/>
    </source>
</evidence>
<gene>
    <name evidence="1" type="ORF">N7530_006640</name>
</gene>
<protein>
    <submittedName>
        <fullName evidence="1">Uncharacterized protein</fullName>
    </submittedName>
</protein>
<reference evidence="1" key="1">
    <citation type="submission" date="2022-12" db="EMBL/GenBank/DDBJ databases">
        <authorList>
            <person name="Petersen C."/>
        </authorList>
    </citation>
    <scope>NUCLEOTIDE SEQUENCE</scope>
    <source>
        <strain evidence="1">IBT 17660</strain>
    </source>
</reference>